<gene>
    <name evidence="2" type="ORF">TASK_LOCUS1874</name>
</gene>
<dbReference type="Gene3D" id="2.40.10.10">
    <property type="entry name" value="Trypsin-like serine proteases"/>
    <property type="match status" value="1"/>
</dbReference>
<dbReference type="SUPFAM" id="SSF50494">
    <property type="entry name" value="Trypsin-like serine proteases"/>
    <property type="match status" value="1"/>
</dbReference>
<protein>
    <submittedName>
        <fullName evidence="4">Peptidase S1 domain-containing protein</fullName>
    </submittedName>
</protein>
<evidence type="ECO:0000313" key="2">
    <source>
        <dbReference type="EMBL" id="VDK23845.1"/>
    </source>
</evidence>
<evidence type="ECO:0000313" key="3">
    <source>
        <dbReference type="Proteomes" id="UP000282613"/>
    </source>
</evidence>
<organism evidence="4">
    <name type="scientific">Taenia asiatica</name>
    <name type="common">Asian tapeworm</name>
    <dbReference type="NCBI Taxonomy" id="60517"/>
    <lineage>
        <taxon>Eukaryota</taxon>
        <taxon>Metazoa</taxon>
        <taxon>Spiralia</taxon>
        <taxon>Lophotrochozoa</taxon>
        <taxon>Platyhelminthes</taxon>
        <taxon>Cestoda</taxon>
        <taxon>Eucestoda</taxon>
        <taxon>Cyclophyllidea</taxon>
        <taxon>Taeniidae</taxon>
        <taxon>Taenia</taxon>
    </lineage>
</organism>
<accession>A0A0R3VWS9</accession>
<keyword evidence="1" id="KW-0732">Signal</keyword>
<dbReference type="EMBL" id="UYRS01000679">
    <property type="protein sequence ID" value="VDK23845.1"/>
    <property type="molecule type" value="Genomic_DNA"/>
</dbReference>
<evidence type="ECO:0000313" key="4">
    <source>
        <dbReference type="WBParaSite" id="TASK_0000187301-mRNA-1"/>
    </source>
</evidence>
<dbReference type="InterPro" id="IPR043504">
    <property type="entry name" value="Peptidase_S1_PA_chymotrypsin"/>
</dbReference>
<dbReference type="InterPro" id="IPR009003">
    <property type="entry name" value="Peptidase_S1_PA"/>
</dbReference>
<feature type="signal peptide" evidence="1">
    <location>
        <begin position="1"/>
        <end position="18"/>
    </location>
</feature>
<dbReference type="STRING" id="60517.A0A0R3VWS9"/>
<feature type="chain" id="PRO_5043132491" evidence="1">
    <location>
        <begin position="19"/>
        <end position="281"/>
    </location>
</feature>
<reference evidence="4" key="1">
    <citation type="submission" date="2017-02" db="UniProtKB">
        <authorList>
            <consortium name="WormBaseParasite"/>
        </authorList>
    </citation>
    <scope>IDENTIFICATION</scope>
</reference>
<dbReference type="WBParaSite" id="TASK_0000187301-mRNA-1">
    <property type="protein sequence ID" value="TASK_0000187301-mRNA-1"/>
    <property type="gene ID" value="TASK_0000187301"/>
</dbReference>
<proteinExistence type="predicted"/>
<reference evidence="2 3" key="2">
    <citation type="submission" date="2018-11" db="EMBL/GenBank/DDBJ databases">
        <authorList>
            <consortium name="Pathogen Informatics"/>
        </authorList>
    </citation>
    <scope>NUCLEOTIDE SEQUENCE [LARGE SCALE GENOMIC DNA]</scope>
</reference>
<keyword evidence="3" id="KW-1185">Reference proteome</keyword>
<dbReference type="Proteomes" id="UP000282613">
    <property type="component" value="Unassembled WGS sequence"/>
</dbReference>
<dbReference type="OrthoDB" id="6239892at2759"/>
<dbReference type="AlphaFoldDB" id="A0A0R3VWS9"/>
<sequence length="281" mass="31857">MDVSAILFLASYLTAISGLLIEYPMTIEKAPFMATVGNCSGAIVSRNLVLVSGRCLCLHNRPTVVFVGTSWSNVHYLPKKGEYSVSSLSYFINSSHVLMCPLLPHRTVTPEHRIRRFIFEREYGYCSQSRRSDFVLVELEDTLVYSYRVQPIQLYCATHPPSQTAALGFHFPGQLYGFLNEALVNVRRGEHRYLQALNHDIPSDAVGPLVSGHGDGRRPHLVGVYSHRYGKTSFFKSLDHTSCNWVRSQVLEHQQMSWRHPLTSSPPIQHPIFTKSTKETY</sequence>
<evidence type="ECO:0000256" key="1">
    <source>
        <dbReference type="SAM" id="SignalP"/>
    </source>
</evidence>
<name>A0A0R3VWS9_TAEAS</name>